<dbReference type="OrthoDB" id="8193942at2759"/>
<evidence type="ECO:0000256" key="1">
    <source>
        <dbReference type="SAM" id="MobiDB-lite"/>
    </source>
</evidence>
<feature type="region of interest" description="Disordered" evidence="1">
    <location>
        <begin position="125"/>
        <end position="162"/>
    </location>
</feature>
<organism evidence="2 3">
    <name type="scientific">Drosophila kikkawai</name>
    <name type="common">Fruit fly</name>
    <dbReference type="NCBI Taxonomy" id="30033"/>
    <lineage>
        <taxon>Eukaryota</taxon>
        <taxon>Metazoa</taxon>
        <taxon>Ecdysozoa</taxon>
        <taxon>Arthropoda</taxon>
        <taxon>Hexapoda</taxon>
        <taxon>Insecta</taxon>
        <taxon>Pterygota</taxon>
        <taxon>Neoptera</taxon>
        <taxon>Endopterygota</taxon>
        <taxon>Diptera</taxon>
        <taxon>Brachycera</taxon>
        <taxon>Muscomorpha</taxon>
        <taxon>Ephydroidea</taxon>
        <taxon>Drosophilidae</taxon>
        <taxon>Drosophila</taxon>
        <taxon>Sophophora</taxon>
    </lineage>
</organism>
<proteinExistence type="predicted"/>
<name>A0A6P4J9W4_DROKI</name>
<dbReference type="AlphaFoldDB" id="A0A6P4J9W4"/>
<dbReference type="GeneID" id="108085978"/>
<feature type="region of interest" description="Disordered" evidence="1">
    <location>
        <begin position="379"/>
        <end position="481"/>
    </location>
</feature>
<feature type="compositionally biased region" description="Basic residues" evidence="1">
    <location>
        <begin position="202"/>
        <end position="214"/>
    </location>
</feature>
<reference evidence="3" key="1">
    <citation type="submission" date="2025-08" db="UniProtKB">
        <authorList>
            <consortium name="RefSeq"/>
        </authorList>
    </citation>
    <scope>IDENTIFICATION</scope>
    <source>
        <strain evidence="3">14028-0561.14</strain>
        <tissue evidence="3">Whole fly</tissue>
    </source>
</reference>
<dbReference type="RefSeq" id="XP_017038267.1">
    <property type="nucleotide sequence ID" value="XM_017182778.3"/>
</dbReference>
<evidence type="ECO:0000313" key="3">
    <source>
        <dbReference type="RefSeq" id="XP_017038267.1"/>
    </source>
</evidence>
<accession>A0A6P4J9W4</accession>
<feature type="region of interest" description="Disordered" evidence="1">
    <location>
        <begin position="782"/>
        <end position="814"/>
    </location>
</feature>
<dbReference type="Proteomes" id="UP001652661">
    <property type="component" value="Chromosome X"/>
</dbReference>
<feature type="compositionally biased region" description="Pro residues" evidence="1">
    <location>
        <begin position="450"/>
        <end position="461"/>
    </location>
</feature>
<protein>
    <submittedName>
        <fullName evidence="3">Uncharacterized protein isoform X1</fullName>
    </submittedName>
</protein>
<feature type="region of interest" description="Disordered" evidence="1">
    <location>
        <begin position="735"/>
        <end position="770"/>
    </location>
</feature>
<evidence type="ECO:0000313" key="2">
    <source>
        <dbReference type="Proteomes" id="UP001652661"/>
    </source>
</evidence>
<feature type="compositionally biased region" description="Polar residues" evidence="1">
    <location>
        <begin position="149"/>
        <end position="162"/>
    </location>
</feature>
<keyword evidence="2" id="KW-1185">Reference proteome</keyword>
<feature type="compositionally biased region" description="Low complexity" evidence="1">
    <location>
        <begin position="792"/>
        <end position="807"/>
    </location>
</feature>
<feature type="region of interest" description="Disordered" evidence="1">
    <location>
        <begin position="191"/>
        <end position="235"/>
    </location>
</feature>
<feature type="compositionally biased region" description="Basic and acidic residues" evidence="1">
    <location>
        <begin position="735"/>
        <end position="746"/>
    </location>
</feature>
<feature type="compositionally biased region" description="Basic residues" evidence="1">
    <location>
        <begin position="133"/>
        <end position="145"/>
    </location>
</feature>
<gene>
    <name evidence="3" type="primary">LOC108085978</name>
</gene>
<sequence>MHYTDFSGLSFSEHGGPSGNLEFRFSGPGSIPNAVQQYNVLRGAELAEMRRRKERTTATSVFPVFCKVRCPGSDVTSMVTSRDVDVVTQLSLDSQTSITNEDHDHDDSADVDIKCAMGDLMRLCGGAESPPKTRVKGKGKPKASKIKNTAKSSRKVPQQQQHHYQNGDFLDRLKNLHLEVCAELQTLVDEEVKKPSPSPSPRVKRVPRKLKKPNTQRQEGGGPPQNRSKTQEPSPRIVDRVFYEDYFLPQPKWVDIIPSAVMSQGIKVNVCTCPAATQQSAYKFMEQYGSIEPESLTPFFQEDSDLDHEFADRKGYLRYVEPRPRLNNDETPGNAEHGIVDPSQPLAAKPCFVELERRPHQLSLLRSLSPMRYTSQCSELAQKPDSLAKSLPQARKAAMEKGRPRKAKIPRSITARSKPVSKLKATSANGRLPAGSQPEGRVLLNTLKDPAPPPPPTPAPQPAQVTMPKRQQKRRKPSPVVVYSKSLDDLKSEKQRIYNKISFTHERIIGALDKLQISLLQLPPARQRSVQEQEKRKRNAFEFCVRFARNFLYPLKGMIDDVRLTSVANFNSAISNEACHRVMCVYGLMLQSIQTYQRQLRYFLLEKVAQKLSAVIEMIYTMTNCCLDKNILARHDPVVESLLERCTRFLSFIEDMQEERCKLARETLRRRHIHPLQLGHVQVSPRVRSRRSHFQQSPRPTLAIRQSKQEKFRSHKRYDLKMCLNDFKVYEPRVVPKERPRPNDKIFRRRRRNSQVTGSPVADPPSELHPVKDNIQTQMQIQAATEGGGGEDSTSTLSLTTTTTTAENQGNWASREREPFPLREAMLEAVRRATRSQLQEVLDPMMRSLKAVVNQKMSKMGDA</sequence>